<name>A0ACB9G477_CICIN</name>
<keyword evidence="2" id="KW-1185">Reference proteome</keyword>
<dbReference type="EMBL" id="CM042010">
    <property type="protein sequence ID" value="KAI3778200.1"/>
    <property type="molecule type" value="Genomic_DNA"/>
</dbReference>
<reference evidence="1 2" key="2">
    <citation type="journal article" date="2022" name="Mol. Ecol. Resour.">
        <title>The genomes of chicory, endive, great burdock and yacon provide insights into Asteraceae paleo-polyploidization history and plant inulin production.</title>
        <authorList>
            <person name="Fan W."/>
            <person name="Wang S."/>
            <person name="Wang H."/>
            <person name="Wang A."/>
            <person name="Jiang F."/>
            <person name="Liu H."/>
            <person name="Zhao H."/>
            <person name="Xu D."/>
            <person name="Zhang Y."/>
        </authorList>
    </citation>
    <scope>NUCLEOTIDE SEQUENCE [LARGE SCALE GENOMIC DNA]</scope>
    <source>
        <strain evidence="2">cv. Punajuju</strain>
        <tissue evidence="1">Leaves</tissue>
    </source>
</reference>
<protein>
    <submittedName>
        <fullName evidence="1">Uncharacterized protein</fullName>
    </submittedName>
</protein>
<sequence>MYSSCEEEEYRFFDAHDSIGSVDSVPDSVSEPDESSHGVDDDDGDDDSVPTNFQYDIWTNAPTSVLQRKHTFLRLMGLSSDDNILYDENTVVDDVEIGGIDIETDDRIMQTSGAVLRTPIEEEEQQQKEESPVSSSNSGWCDDSTCSSSTVTRTEDSNGGGECKEEEDGKKLLAKADIIPAPVVLKFADRLKVAGTMVKTMNKVKGQFLGRLRSITSRQGRSDSLRFRDAGSPAPPPTPPPEPHWGKVQRIRVRQNRKRLKELSAVFNGQDIQAHDGSILTMKFSLDGRYLASAGEDMVIRIWKIVEDERSEDIDIPAVDPSCLYFTVNNNSELAPLTAEKEKQKLSRMKSMRKTKNSACVIFPPKVFRISENPVHEFHGHKGHVLDLSWSNDNFLLSSSVDETVRLWKIGSDECLKVFPHSNYVTCVEFQPLDQNYFISGSIDGKVRMWSVSKCQVVDWIDLREIVTAVAYIPDGTGGVIGSMTGCCSFFTLPENRFQLEESVCINSRKKSQRIIGFQYCPQDPSKVMVTCADSQIRILHGINVVGKFKAQRSTSNPICATFTSNGKHIISANEDSNVYIWNCYDQKGSSFDQNKTVNSYECFAASASVAVPWSGFTGGGKDAEEWWCRSLPPSHFSQFFTESIPKGSATWPEENLPATSSPSAMSLSSPLCKSSYKFIQSSCSYNCHTWGLVVVTAGWDGRIRSFLNYGLPTTV</sequence>
<evidence type="ECO:0000313" key="1">
    <source>
        <dbReference type="EMBL" id="KAI3778200.1"/>
    </source>
</evidence>
<organism evidence="1 2">
    <name type="scientific">Cichorium intybus</name>
    <name type="common">Chicory</name>
    <dbReference type="NCBI Taxonomy" id="13427"/>
    <lineage>
        <taxon>Eukaryota</taxon>
        <taxon>Viridiplantae</taxon>
        <taxon>Streptophyta</taxon>
        <taxon>Embryophyta</taxon>
        <taxon>Tracheophyta</taxon>
        <taxon>Spermatophyta</taxon>
        <taxon>Magnoliopsida</taxon>
        <taxon>eudicotyledons</taxon>
        <taxon>Gunneridae</taxon>
        <taxon>Pentapetalae</taxon>
        <taxon>asterids</taxon>
        <taxon>campanulids</taxon>
        <taxon>Asterales</taxon>
        <taxon>Asteraceae</taxon>
        <taxon>Cichorioideae</taxon>
        <taxon>Cichorieae</taxon>
        <taxon>Cichoriinae</taxon>
        <taxon>Cichorium</taxon>
    </lineage>
</organism>
<evidence type="ECO:0000313" key="2">
    <source>
        <dbReference type="Proteomes" id="UP001055811"/>
    </source>
</evidence>
<proteinExistence type="predicted"/>
<comment type="caution">
    <text evidence="1">The sequence shown here is derived from an EMBL/GenBank/DDBJ whole genome shotgun (WGS) entry which is preliminary data.</text>
</comment>
<accession>A0ACB9G477</accession>
<dbReference type="Proteomes" id="UP001055811">
    <property type="component" value="Linkage Group LG02"/>
</dbReference>
<reference evidence="2" key="1">
    <citation type="journal article" date="2022" name="Mol. Ecol. Resour.">
        <title>The genomes of chicory, endive, great burdock and yacon provide insights into Asteraceae palaeo-polyploidization history and plant inulin production.</title>
        <authorList>
            <person name="Fan W."/>
            <person name="Wang S."/>
            <person name="Wang H."/>
            <person name="Wang A."/>
            <person name="Jiang F."/>
            <person name="Liu H."/>
            <person name="Zhao H."/>
            <person name="Xu D."/>
            <person name="Zhang Y."/>
        </authorList>
    </citation>
    <scope>NUCLEOTIDE SEQUENCE [LARGE SCALE GENOMIC DNA]</scope>
    <source>
        <strain evidence="2">cv. Punajuju</strain>
    </source>
</reference>
<gene>
    <name evidence="1" type="ORF">L2E82_07304</name>
</gene>